<evidence type="ECO:0000313" key="12">
    <source>
        <dbReference type="EMBL" id="KAF4103808.1"/>
    </source>
</evidence>
<dbReference type="PROSITE" id="PS50011">
    <property type="entry name" value="PROTEIN_KINASE_DOM"/>
    <property type="match status" value="1"/>
</dbReference>
<sequence length="334" mass="37287">MHHLQPDGGKEDAAPSLKAPAVKTENEPYTSLPDHPRPVPLEVALTVMANQGSSCPHIIKVLDRQDYPDQYIVVLERPSPCVDKHDIWERHSGLFREDLARYFMWQVIAAAAVCCSQGVIHRDIKMPNILVNTETLEVKLIDFGCGDLLKSLSYITCSWLHMFEKGEYYEKQATVWSLGVLLFRMITSLFPDSSDIGWMDADVWFQPGFSDECCRFIGGCLKSDPERRIHLEDMLFHDWFKNMELQLHDRPGHTDAHHKGSSRGSAEIHAAKETPAKAAPVFPFIASGRSGASLSTSLVPEVPAKAALVQEDSVTATSEDPLMAPPVCHIKKTL</sequence>
<dbReference type="PANTHER" id="PTHR22984">
    <property type="entry name" value="SERINE/THREONINE-PROTEIN KINASE PIM"/>
    <property type="match status" value="1"/>
</dbReference>
<keyword evidence="3" id="KW-0723">Serine/threonine-protein kinase</keyword>
<dbReference type="InterPro" id="IPR008271">
    <property type="entry name" value="Ser/Thr_kinase_AS"/>
</dbReference>
<dbReference type="SUPFAM" id="SSF56112">
    <property type="entry name" value="Protein kinase-like (PK-like)"/>
    <property type="match status" value="1"/>
</dbReference>
<keyword evidence="4" id="KW-0808">Transferase</keyword>
<feature type="region of interest" description="Disordered" evidence="10">
    <location>
        <begin position="250"/>
        <end position="270"/>
    </location>
</feature>
<feature type="region of interest" description="Disordered" evidence="10">
    <location>
        <begin position="1"/>
        <end position="35"/>
    </location>
</feature>
<organism evidence="12 13">
    <name type="scientific">Onychostoma macrolepis</name>
    <dbReference type="NCBI Taxonomy" id="369639"/>
    <lineage>
        <taxon>Eukaryota</taxon>
        <taxon>Metazoa</taxon>
        <taxon>Chordata</taxon>
        <taxon>Craniata</taxon>
        <taxon>Vertebrata</taxon>
        <taxon>Euteleostomi</taxon>
        <taxon>Actinopterygii</taxon>
        <taxon>Neopterygii</taxon>
        <taxon>Teleostei</taxon>
        <taxon>Ostariophysi</taxon>
        <taxon>Cypriniformes</taxon>
        <taxon>Cyprinidae</taxon>
        <taxon>Acrossocheilinae</taxon>
        <taxon>Onychostoma</taxon>
    </lineage>
</organism>
<dbReference type="PANTHER" id="PTHR22984:SF11">
    <property type="entry name" value="AURORA KINASE-RELATED"/>
    <property type="match status" value="1"/>
</dbReference>
<dbReference type="Gene3D" id="3.30.200.20">
    <property type="entry name" value="Phosphorylase Kinase, domain 1"/>
    <property type="match status" value="1"/>
</dbReference>
<dbReference type="SMART" id="SM00220">
    <property type="entry name" value="S_TKc"/>
    <property type="match status" value="1"/>
</dbReference>
<evidence type="ECO:0000256" key="2">
    <source>
        <dbReference type="ARBA" id="ARBA00012513"/>
    </source>
</evidence>
<dbReference type="GO" id="GO:0005737">
    <property type="term" value="C:cytoplasm"/>
    <property type="evidence" value="ECO:0007669"/>
    <property type="project" value="TreeGrafter"/>
</dbReference>
<keyword evidence="6" id="KW-0418">Kinase</keyword>
<dbReference type="Pfam" id="PF00069">
    <property type="entry name" value="Pkinase"/>
    <property type="match status" value="1"/>
</dbReference>
<dbReference type="GO" id="GO:0005524">
    <property type="term" value="F:ATP binding"/>
    <property type="evidence" value="ECO:0007669"/>
    <property type="project" value="UniProtKB-KW"/>
</dbReference>
<dbReference type="Proteomes" id="UP000579812">
    <property type="component" value="Unassembled WGS sequence"/>
</dbReference>
<evidence type="ECO:0000256" key="8">
    <source>
        <dbReference type="ARBA" id="ARBA00047899"/>
    </source>
</evidence>
<comment type="caution">
    <text evidence="12">The sequence shown here is derived from an EMBL/GenBank/DDBJ whole genome shotgun (WGS) entry which is preliminary data.</text>
</comment>
<evidence type="ECO:0000259" key="11">
    <source>
        <dbReference type="PROSITE" id="PS50011"/>
    </source>
</evidence>
<comment type="similarity">
    <text evidence="1">Belongs to the protein kinase superfamily. CAMK Ser/Thr protein kinase family. PIM subfamily.</text>
</comment>
<dbReference type="GO" id="GO:0004674">
    <property type="term" value="F:protein serine/threonine kinase activity"/>
    <property type="evidence" value="ECO:0007669"/>
    <property type="project" value="UniProtKB-KW"/>
</dbReference>
<feature type="compositionally biased region" description="Basic and acidic residues" evidence="10">
    <location>
        <begin position="1"/>
        <end position="13"/>
    </location>
</feature>
<dbReference type="EC" id="2.7.11.1" evidence="2"/>
<evidence type="ECO:0000256" key="10">
    <source>
        <dbReference type="SAM" id="MobiDB-lite"/>
    </source>
</evidence>
<name>A0A7J6C923_9TELE</name>
<evidence type="ECO:0000313" key="13">
    <source>
        <dbReference type="Proteomes" id="UP000579812"/>
    </source>
</evidence>
<evidence type="ECO:0000256" key="6">
    <source>
        <dbReference type="ARBA" id="ARBA00022777"/>
    </source>
</evidence>
<reference evidence="12 13" key="1">
    <citation type="submission" date="2020-04" db="EMBL/GenBank/DDBJ databases">
        <title>Chromosome-level genome assembly of a cyprinid fish Onychostoma macrolepis by integration of Nanopore Sequencing, Bionano and Hi-C technology.</title>
        <authorList>
            <person name="Wang D."/>
        </authorList>
    </citation>
    <scope>NUCLEOTIDE SEQUENCE [LARGE SCALE GENOMIC DNA]</scope>
    <source>
        <strain evidence="12">SWU-2019</strain>
        <tissue evidence="12">Muscle</tissue>
    </source>
</reference>
<dbReference type="GO" id="GO:0043066">
    <property type="term" value="P:negative regulation of apoptotic process"/>
    <property type="evidence" value="ECO:0007669"/>
    <property type="project" value="TreeGrafter"/>
</dbReference>
<comment type="catalytic activity">
    <reaction evidence="9">
        <text>L-seryl-[protein] + ATP = O-phospho-L-seryl-[protein] + ADP + H(+)</text>
        <dbReference type="Rhea" id="RHEA:17989"/>
        <dbReference type="Rhea" id="RHEA-COMP:9863"/>
        <dbReference type="Rhea" id="RHEA-COMP:11604"/>
        <dbReference type="ChEBI" id="CHEBI:15378"/>
        <dbReference type="ChEBI" id="CHEBI:29999"/>
        <dbReference type="ChEBI" id="CHEBI:30616"/>
        <dbReference type="ChEBI" id="CHEBI:83421"/>
        <dbReference type="ChEBI" id="CHEBI:456216"/>
        <dbReference type="EC" id="2.7.11.1"/>
    </reaction>
</comment>
<evidence type="ECO:0000256" key="5">
    <source>
        <dbReference type="ARBA" id="ARBA00022741"/>
    </source>
</evidence>
<evidence type="ECO:0000256" key="1">
    <source>
        <dbReference type="ARBA" id="ARBA00005505"/>
    </source>
</evidence>
<evidence type="ECO:0000256" key="7">
    <source>
        <dbReference type="ARBA" id="ARBA00022840"/>
    </source>
</evidence>
<proteinExistence type="inferred from homology"/>
<keyword evidence="5" id="KW-0547">Nucleotide-binding</keyword>
<dbReference type="PROSITE" id="PS00108">
    <property type="entry name" value="PROTEIN_KINASE_ST"/>
    <property type="match status" value="1"/>
</dbReference>
<dbReference type="GO" id="GO:0007346">
    <property type="term" value="P:regulation of mitotic cell cycle"/>
    <property type="evidence" value="ECO:0007669"/>
    <property type="project" value="TreeGrafter"/>
</dbReference>
<dbReference type="EMBL" id="JAAMOB010000015">
    <property type="protein sequence ID" value="KAF4103808.1"/>
    <property type="molecule type" value="Genomic_DNA"/>
</dbReference>
<keyword evidence="7" id="KW-0067">ATP-binding</keyword>
<feature type="domain" description="Protein kinase" evidence="11">
    <location>
        <begin position="1"/>
        <end position="240"/>
    </location>
</feature>
<accession>A0A7J6C923</accession>
<gene>
    <name evidence="12" type="ORF">G5714_014795</name>
</gene>
<evidence type="ECO:0000256" key="9">
    <source>
        <dbReference type="ARBA" id="ARBA00048679"/>
    </source>
</evidence>
<dbReference type="InterPro" id="IPR011009">
    <property type="entry name" value="Kinase-like_dom_sf"/>
</dbReference>
<dbReference type="InterPro" id="IPR051138">
    <property type="entry name" value="PIM_Ser/Thr_kinase"/>
</dbReference>
<protein>
    <recommendedName>
        <fullName evidence="2">non-specific serine/threonine protein kinase</fullName>
        <ecNumber evidence="2">2.7.11.1</ecNumber>
    </recommendedName>
</protein>
<evidence type="ECO:0000256" key="4">
    <source>
        <dbReference type="ARBA" id="ARBA00022679"/>
    </source>
</evidence>
<dbReference type="AlphaFoldDB" id="A0A7J6C923"/>
<comment type="catalytic activity">
    <reaction evidence="8">
        <text>L-threonyl-[protein] + ATP = O-phospho-L-threonyl-[protein] + ADP + H(+)</text>
        <dbReference type="Rhea" id="RHEA:46608"/>
        <dbReference type="Rhea" id="RHEA-COMP:11060"/>
        <dbReference type="Rhea" id="RHEA-COMP:11605"/>
        <dbReference type="ChEBI" id="CHEBI:15378"/>
        <dbReference type="ChEBI" id="CHEBI:30013"/>
        <dbReference type="ChEBI" id="CHEBI:30616"/>
        <dbReference type="ChEBI" id="CHEBI:61977"/>
        <dbReference type="ChEBI" id="CHEBI:456216"/>
        <dbReference type="EC" id="2.7.11.1"/>
    </reaction>
</comment>
<dbReference type="Gene3D" id="1.10.510.10">
    <property type="entry name" value="Transferase(Phosphotransferase) domain 1"/>
    <property type="match status" value="1"/>
</dbReference>
<keyword evidence="13" id="KW-1185">Reference proteome</keyword>
<evidence type="ECO:0000256" key="3">
    <source>
        <dbReference type="ARBA" id="ARBA00022527"/>
    </source>
</evidence>
<dbReference type="InterPro" id="IPR000719">
    <property type="entry name" value="Prot_kinase_dom"/>
</dbReference>